<dbReference type="Proteomes" id="UP000248897">
    <property type="component" value="Chromosome 1"/>
</dbReference>
<evidence type="ECO:0000313" key="3">
    <source>
        <dbReference type="Proteomes" id="UP000248897"/>
    </source>
</evidence>
<sequence length="60" mass="6592">MPWNQPHKNSSTNMTAMLDVAHGTKPMNSITAAASIRPAGRNSRGLERSETEPMMNLEKP</sequence>
<dbReference type="AlphaFoldDB" id="A0A2X4TPD0"/>
<proteinExistence type="predicted"/>
<accession>A0A2X4TPD0</accession>
<organism evidence="2 3">
    <name type="scientific">Serratia plymuthica</name>
    <dbReference type="NCBI Taxonomy" id="82996"/>
    <lineage>
        <taxon>Bacteria</taxon>
        <taxon>Pseudomonadati</taxon>
        <taxon>Pseudomonadota</taxon>
        <taxon>Gammaproteobacteria</taxon>
        <taxon>Enterobacterales</taxon>
        <taxon>Yersiniaceae</taxon>
        <taxon>Serratia</taxon>
    </lineage>
</organism>
<feature type="compositionally biased region" description="Polar residues" evidence="1">
    <location>
        <begin position="1"/>
        <end position="15"/>
    </location>
</feature>
<dbReference type="EMBL" id="LS483469">
    <property type="protein sequence ID" value="SQI29447.1"/>
    <property type="molecule type" value="Genomic_DNA"/>
</dbReference>
<feature type="region of interest" description="Disordered" evidence="1">
    <location>
        <begin position="1"/>
        <end position="60"/>
    </location>
</feature>
<gene>
    <name evidence="2" type="ORF">NCTC12961_00215</name>
</gene>
<evidence type="ECO:0000256" key="1">
    <source>
        <dbReference type="SAM" id="MobiDB-lite"/>
    </source>
</evidence>
<evidence type="ECO:0000313" key="2">
    <source>
        <dbReference type="EMBL" id="SQI29447.1"/>
    </source>
</evidence>
<protein>
    <submittedName>
        <fullName evidence="2">Uncharacterized protein</fullName>
    </submittedName>
</protein>
<name>A0A2X4TPD0_SERPL</name>
<reference evidence="2 3" key="1">
    <citation type="submission" date="2018-06" db="EMBL/GenBank/DDBJ databases">
        <authorList>
            <consortium name="Pathogen Informatics"/>
            <person name="Doyle S."/>
        </authorList>
    </citation>
    <scope>NUCLEOTIDE SEQUENCE [LARGE SCALE GENOMIC DNA]</scope>
    <source>
        <strain evidence="2 3">NCTC12961</strain>
    </source>
</reference>